<evidence type="ECO:0000313" key="1">
    <source>
        <dbReference type="EMBL" id="MDF0750153.1"/>
    </source>
</evidence>
<reference evidence="1" key="1">
    <citation type="submission" date="2022-07" db="EMBL/GenBank/DDBJ databases">
        <title>Marinobacter iranensis a new bacterium isolate from a hipersaline lake in Iran.</title>
        <authorList>
            <person name="Mohammad A.M.A."/>
            <person name="Cristina S.-P."/>
            <person name="Antonio V."/>
        </authorList>
    </citation>
    <scope>NUCLEOTIDE SEQUENCE</scope>
    <source>
        <strain evidence="1">71-i</strain>
    </source>
</reference>
<organism evidence="1 2">
    <name type="scientific">Marinobacter iranensis</name>
    <dbReference type="NCBI Taxonomy" id="2962607"/>
    <lineage>
        <taxon>Bacteria</taxon>
        <taxon>Pseudomonadati</taxon>
        <taxon>Pseudomonadota</taxon>
        <taxon>Gammaproteobacteria</taxon>
        <taxon>Pseudomonadales</taxon>
        <taxon>Marinobacteraceae</taxon>
        <taxon>Marinobacter</taxon>
    </lineage>
</organism>
<dbReference type="EMBL" id="JANCMW010000003">
    <property type="protein sequence ID" value="MDF0750153.1"/>
    <property type="molecule type" value="Genomic_DNA"/>
</dbReference>
<dbReference type="Proteomes" id="UP001143391">
    <property type="component" value="Unassembled WGS sequence"/>
</dbReference>
<gene>
    <name evidence="1" type="ORF">NLU14_07895</name>
</gene>
<proteinExistence type="predicted"/>
<keyword evidence="2" id="KW-1185">Reference proteome</keyword>
<protein>
    <submittedName>
        <fullName evidence="1">Uncharacterized protein</fullName>
    </submittedName>
</protein>
<evidence type="ECO:0000313" key="2">
    <source>
        <dbReference type="Proteomes" id="UP001143391"/>
    </source>
</evidence>
<sequence length="143" mass="16095">MTKPVIFDYAFKQRPGGFDRVVYNYDDDINKVDGISLVKQSRAASLYLTKTNTERESDDNPTHTALGMITKTDVVRESDDASYEEMLGALTKTKVERESDDDHFETSISLGIQTTATLKYNNANTIPLVMLLTKTESNRESDD</sequence>
<dbReference type="RefSeq" id="WP_275705673.1">
    <property type="nucleotide sequence ID" value="NZ_JANCMW010000003.1"/>
</dbReference>
<name>A0ABT5Y8Z0_9GAMM</name>
<comment type="caution">
    <text evidence="1">The sequence shown here is derived from an EMBL/GenBank/DDBJ whole genome shotgun (WGS) entry which is preliminary data.</text>
</comment>
<accession>A0ABT5Y8Z0</accession>